<proteinExistence type="predicted"/>
<dbReference type="Proteomes" id="UP001595817">
    <property type="component" value="Unassembled WGS sequence"/>
</dbReference>
<name>A0ABV8X5I3_9LACT</name>
<reference evidence="2" key="1">
    <citation type="journal article" date="2019" name="Int. J. Syst. Evol. Microbiol.">
        <title>The Global Catalogue of Microorganisms (GCM) 10K type strain sequencing project: providing services to taxonomists for standard genome sequencing and annotation.</title>
        <authorList>
            <consortium name="The Broad Institute Genomics Platform"/>
            <consortium name="The Broad Institute Genome Sequencing Center for Infectious Disease"/>
            <person name="Wu L."/>
            <person name="Ma J."/>
        </authorList>
    </citation>
    <scope>NUCLEOTIDE SEQUENCE [LARGE SCALE GENOMIC DNA]</scope>
    <source>
        <strain evidence="2">CCUG 59778</strain>
    </source>
</reference>
<gene>
    <name evidence="1" type="ORF">ACFOZY_02620</name>
</gene>
<protein>
    <submittedName>
        <fullName evidence="1">Uncharacterized protein</fullName>
    </submittedName>
</protein>
<dbReference type="EMBL" id="JBHSEC010000002">
    <property type="protein sequence ID" value="MFC4409325.1"/>
    <property type="molecule type" value="Genomic_DNA"/>
</dbReference>
<organism evidence="1 2">
    <name type="scientific">Chungangia koreensis</name>
    <dbReference type="NCBI Taxonomy" id="752657"/>
    <lineage>
        <taxon>Bacteria</taxon>
        <taxon>Bacillati</taxon>
        <taxon>Bacillota</taxon>
        <taxon>Bacilli</taxon>
        <taxon>Lactobacillales</taxon>
        <taxon>Chungangia</taxon>
    </lineage>
</organism>
<dbReference type="RefSeq" id="WP_378151943.1">
    <property type="nucleotide sequence ID" value="NZ_JBHSEC010000002.1"/>
</dbReference>
<evidence type="ECO:0000313" key="1">
    <source>
        <dbReference type="EMBL" id="MFC4409325.1"/>
    </source>
</evidence>
<accession>A0ABV8X5I3</accession>
<sequence length="464" mass="53154">MKFALSISSLLFFTLIILLTFQYEAFSVEKAERPINFTYNQEIDITLQDGKLKVIQHLSGLPKNSLSILWPSDSGQAACVSGTNCERLSPDFSTISEGEEKELSVSYEIPFEHNGGYFLRSIPFASIHGGEVDQTVLHLTDRQKTGGTWLTGLPMIGQQKLSFVDYFLFAGEGEVKELYWQQKQLSMTYKSENVSFYSKEMPSDFMKKTLDSVAFEKHTDLIISAERPVGTNRVLFIRQGNEEIIKRDLAIATIQSSFRLNNKDAILLSVMANLMTDQMEGNSRAKAITVEINKLSEEQRKIYLNNFWNHTDEELNAALLDSLLSEVLKGPVSYFERNVSNRPFFPLVLDESRQVQFDGKPLNVDVIRKDQRVFYSLSPLMDALDFSLSEGEHGLYIDNGQRSFRFPVDEPFYVLNERRYDAPTEPMIKIAGQYYIEEKWLILLFLLDVKKDAEKISIERMDGF</sequence>
<comment type="caution">
    <text evidence="1">The sequence shown here is derived from an EMBL/GenBank/DDBJ whole genome shotgun (WGS) entry which is preliminary data.</text>
</comment>
<keyword evidence="2" id="KW-1185">Reference proteome</keyword>
<evidence type="ECO:0000313" key="2">
    <source>
        <dbReference type="Proteomes" id="UP001595817"/>
    </source>
</evidence>